<evidence type="ECO:0008006" key="4">
    <source>
        <dbReference type="Google" id="ProtNLM"/>
    </source>
</evidence>
<protein>
    <recommendedName>
        <fullName evidence="4">Prolactin receptor</fullName>
    </recommendedName>
</protein>
<dbReference type="Proteomes" id="UP001476798">
    <property type="component" value="Unassembled WGS sequence"/>
</dbReference>
<keyword evidence="3" id="KW-1185">Reference proteome</keyword>
<comment type="caution">
    <text evidence="2">The sequence shown here is derived from an EMBL/GenBank/DDBJ whole genome shotgun (WGS) entry which is preliminary data.</text>
</comment>
<proteinExistence type="predicted"/>
<feature type="compositionally biased region" description="Basic and acidic residues" evidence="1">
    <location>
        <begin position="23"/>
        <end position="50"/>
    </location>
</feature>
<evidence type="ECO:0000313" key="2">
    <source>
        <dbReference type="EMBL" id="MEQ2181079.1"/>
    </source>
</evidence>
<feature type="region of interest" description="Disordered" evidence="1">
    <location>
        <begin position="1"/>
        <end position="83"/>
    </location>
</feature>
<organism evidence="2 3">
    <name type="scientific">Goodea atripinnis</name>
    <dbReference type="NCBI Taxonomy" id="208336"/>
    <lineage>
        <taxon>Eukaryota</taxon>
        <taxon>Metazoa</taxon>
        <taxon>Chordata</taxon>
        <taxon>Craniata</taxon>
        <taxon>Vertebrata</taxon>
        <taxon>Euteleostomi</taxon>
        <taxon>Actinopterygii</taxon>
        <taxon>Neopterygii</taxon>
        <taxon>Teleostei</taxon>
        <taxon>Neoteleostei</taxon>
        <taxon>Acanthomorphata</taxon>
        <taxon>Ovalentaria</taxon>
        <taxon>Atherinomorphae</taxon>
        <taxon>Cyprinodontiformes</taxon>
        <taxon>Goodeidae</taxon>
        <taxon>Goodea</taxon>
    </lineage>
</organism>
<evidence type="ECO:0000313" key="3">
    <source>
        <dbReference type="Proteomes" id="UP001476798"/>
    </source>
</evidence>
<evidence type="ECO:0000256" key="1">
    <source>
        <dbReference type="SAM" id="MobiDB-lite"/>
    </source>
</evidence>
<name>A0ABV0PC83_9TELE</name>
<reference evidence="2 3" key="1">
    <citation type="submission" date="2021-06" db="EMBL/GenBank/DDBJ databases">
        <authorList>
            <person name="Palmer J.M."/>
        </authorList>
    </citation>
    <scope>NUCLEOTIDE SEQUENCE [LARGE SCALE GENOMIC DNA]</scope>
    <source>
        <strain evidence="2 3">GA_2019</strain>
        <tissue evidence="2">Muscle</tissue>
    </source>
</reference>
<sequence length="83" mass="9055">MPPQGNAQKHLGAEARVLPLPTGDREQANRPDSTAEEKDRSGREPPRLHPADVTMTQLRLPALLPPWSGGRQGYYNGVSSQSL</sequence>
<accession>A0ABV0PC83</accession>
<dbReference type="EMBL" id="JAHRIO010070359">
    <property type="protein sequence ID" value="MEQ2181079.1"/>
    <property type="molecule type" value="Genomic_DNA"/>
</dbReference>
<gene>
    <name evidence="2" type="ORF">GOODEAATRI_007675</name>
</gene>